<evidence type="ECO:0000256" key="1">
    <source>
        <dbReference type="SAM" id="Coils"/>
    </source>
</evidence>
<dbReference type="OrthoDB" id="6894674at2"/>
<dbReference type="PATRIC" id="fig|316.101.peg.2418"/>
<proteinExistence type="predicted"/>
<feature type="coiled-coil region" evidence="1">
    <location>
        <begin position="80"/>
        <end position="114"/>
    </location>
</feature>
<keyword evidence="1" id="KW-0175">Coiled coil</keyword>
<reference evidence="2 3" key="1">
    <citation type="submission" date="2015-02" db="EMBL/GenBank/DDBJ databases">
        <title>Draft genome sequence of Pseudomonas stutzeri NT0128 isolated from wheat (Triticum turgidum) rhizosphere.</title>
        <authorList>
            <person name="Tovi N."/>
            <person name="Frenk S."/>
            <person name="Hadar Y."/>
            <person name="Minz D."/>
        </authorList>
    </citation>
    <scope>NUCLEOTIDE SEQUENCE [LARGE SCALE GENOMIC DNA]</scope>
    <source>
        <strain evidence="2 3">NT0128</strain>
    </source>
</reference>
<protein>
    <submittedName>
        <fullName evidence="2">Uncharacterized protein</fullName>
    </submittedName>
</protein>
<sequence>MLRPMIRRSNTRELVRAEHRLLAARPIRPWLLLCVAKLCLIAALLYLRDHEHAAYEQRLATLGAENLMLQDALEQGRLQRQEAEATQEQLLGRIARLSAQIERLQTDLAFFRQQKKAR</sequence>
<evidence type="ECO:0000313" key="3">
    <source>
        <dbReference type="Proteomes" id="UP000032487"/>
    </source>
</evidence>
<dbReference type="Proteomes" id="UP000032487">
    <property type="component" value="Unassembled WGS sequence"/>
</dbReference>
<organism evidence="2 3">
    <name type="scientific">Stutzerimonas stutzeri</name>
    <name type="common">Pseudomonas stutzeri</name>
    <dbReference type="NCBI Taxonomy" id="316"/>
    <lineage>
        <taxon>Bacteria</taxon>
        <taxon>Pseudomonadati</taxon>
        <taxon>Pseudomonadota</taxon>
        <taxon>Gammaproteobacteria</taxon>
        <taxon>Pseudomonadales</taxon>
        <taxon>Pseudomonadaceae</taxon>
        <taxon>Stutzerimonas</taxon>
    </lineage>
</organism>
<dbReference type="EMBL" id="JYHV01000034">
    <property type="protein sequence ID" value="KJH80085.1"/>
    <property type="molecule type" value="Genomic_DNA"/>
</dbReference>
<comment type="caution">
    <text evidence="2">The sequence shown here is derived from an EMBL/GenBank/DDBJ whole genome shotgun (WGS) entry which is preliminary data.</text>
</comment>
<dbReference type="AlphaFoldDB" id="A0A0D9AGB0"/>
<evidence type="ECO:0000313" key="2">
    <source>
        <dbReference type="EMBL" id="KJH80085.1"/>
    </source>
</evidence>
<accession>A0A0D9AGB0</accession>
<name>A0A0D9AGB0_STUST</name>
<gene>
    <name evidence="2" type="ORF">UF78_17700</name>
</gene>